<dbReference type="InterPro" id="IPR029063">
    <property type="entry name" value="SAM-dependent_MTases_sf"/>
</dbReference>
<dbReference type="InterPro" id="IPR036873">
    <property type="entry name" value="Rhodanese-like_dom_sf"/>
</dbReference>
<dbReference type="PROSITE" id="PS50206">
    <property type="entry name" value="RHODANESE_3"/>
    <property type="match status" value="1"/>
</dbReference>
<organism evidence="2 3">
    <name type="scientific">Scleroderma citrinum Foug A</name>
    <dbReference type="NCBI Taxonomy" id="1036808"/>
    <lineage>
        <taxon>Eukaryota</taxon>
        <taxon>Fungi</taxon>
        <taxon>Dikarya</taxon>
        <taxon>Basidiomycota</taxon>
        <taxon>Agaricomycotina</taxon>
        <taxon>Agaricomycetes</taxon>
        <taxon>Agaricomycetidae</taxon>
        <taxon>Boletales</taxon>
        <taxon>Sclerodermatineae</taxon>
        <taxon>Sclerodermataceae</taxon>
        <taxon>Scleroderma</taxon>
    </lineage>
</organism>
<evidence type="ECO:0000259" key="1">
    <source>
        <dbReference type="PROSITE" id="PS50206"/>
    </source>
</evidence>
<dbReference type="SUPFAM" id="SSF53335">
    <property type="entry name" value="S-adenosyl-L-methionine-dependent methyltransferases"/>
    <property type="match status" value="1"/>
</dbReference>
<dbReference type="Pfam" id="PF00581">
    <property type="entry name" value="Rhodanese"/>
    <property type="match status" value="1"/>
</dbReference>
<proteinExistence type="predicted"/>
<gene>
    <name evidence="2" type="ORF">SCLCIDRAFT_472216</name>
</gene>
<dbReference type="STRING" id="1036808.A0A0C3AKP1"/>
<dbReference type="GO" id="GO:0004725">
    <property type="term" value="F:protein tyrosine phosphatase activity"/>
    <property type="evidence" value="ECO:0007669"/>
    <property type="project" value="TreeGrafter"/>
</dbReference>
<sequence>MATDKDGGQNALADTLIDIVSIQEGDTVLYLGFGSEENVFFAETKTGPKGQVIGFDISMDMISLARCAATEKNLRPQHVVFVQATPRSEFPILPDSIDCIISTWSTSQLIPDIREKFLSEIFRVIKAGGRIVLKDTIAFPPIPESLRAKLVADAAYISDVSYVHGYMELKDSASVIDTLNGKHDVNPSIFGIPSEQAVYYSFHVEKPRRGEELHDQLSRPETALRDWWIAYPAPSSNVPSLDCDDVATLVKNNEEDYVVIDVRRADYAGGHVRGSEQRPAQTFYNELPGFHQTFREKKHVIFYCGSSNGRGPRCAKWYQDYLNEVSDTHSKAYILSGGFKEWKKIFGSDPELVDGSDE</sequence>
<dbReference type="PANTHER" id="PTHR10828">
    <property type="entry name" value="M-PHASE INDUCER PHOSPHATASE DUAL SPECIFICITY PHOSPHATASE CDC25"/>
    <property type="match status" value="1"/>
</dbReference>
<reference evidence="3" key="2">
    <citation type="submission" date="2015-01" db="EMBL/GenBank/DDBJ databases">
        <title>Evolutionary Origins and Diversification of the Mycorrhizal Mutualists.</title>
        <authorList>
            <consortium name="DOE Joint Genome Institute"/>
            <consortium name="Mycorrhizal Genomics Consortium"/>
            <person name="Kohler A."/>
            <person name="Kuo A."/>
            <person name="Nagy L.G."/>
            <person name="Floudas D."/>
            <person name="Copeland A."/>
            <person name="Barry K.W."/>
            <person name="Cichocki N."/>
            <person name="Veneault-Fourrey C."/>
            <person name="LaButti K."/>
            <person name="Lindquist E.A."/>
            <person name="Lipzen A."/>
            <person name="Lundell T."/>
            <person name="Morin E."/>
            <person name="Murat C."/>
            <person name="Riley R."/>
            <person name="Ohm R."/>
            <person name="Sun H."/>
            <person name="Tunlid A."/>
            <person name="Henrissat B."/>
            <person name="Grigoriev I.V."/>
            <person name="Hibbett D.S."/>
            <person name="Martin F."/>
        </authorList>
    </citation>
    <scope>NUCLEOTIDE SEQUENCE [LARGE SCALE GENOMIC DNA]</scope>
    <source>
        <strain evidence="3">Foug A</strain>
    </source>
</reference>
<dbReference type="HOGENOM" id="CLU_052868_3_1_1"/>
<dbReference type="InterPro" id="IPR001763">
    <property type="entry name" value="Rhodanese-like_dom"/>
</dbReference>
<evidence type="ECO:0000313" key="3">
    <source>
        <dbReference type="Proteomes" id="UP000053989"/>
    </source>
</evidence>
<dbReference type="Pfam" id="PF13847">
    <property type="entry name" value="Methyltransf_31"/>
    <property type="match status" value="1"/>
</dbReference>
<dbReference type="GO" id="GO:0005737">
    <property type="term" value="C:cytoplasm"/>
    <property type="evidence" value="ECO:0007669"/>
    <property type="project" value="TreeGrafter"/>
</dbReference>
<reference evidence="2 3" key="1">
    <citation type="submission" date="2014-04" db="EMBL/GenBank/DDBJ databases">
        <authorList>
            <consortium name="DOE Joint Genome Institute"/>
            <person name="Kuo A."/>
            <person name="Kohler A."/>
            <person name="Nagy L.G."/>
            <person name="Floudas D."/>
            <person name="Copeland A."/>
            <person name="Barry K.W."/>
            <person name="Cichocki N."/>
            <person name="Veneault-Fourrey C."/>
            <person name="LaButti K."/>
            <person name="Lindquist E.A."/>
            <person name="Lipzen A."/>
            <person name="Lundell T."/>
            <person name="Morin E."/>
            <person name="Murat C."/>
            <person name="Sun H."/>
            <person name="Tunlid A."/>
            <person name="Henrissat B."/>
            <person name="Grigoriev I.V."/>
            <person name="Hibbett D.S."/>
            <person name="Martin F."/>
            <person name="Nordberg H.P."/>
            <person name="Cantor M.N."/>
            <person name="Hua S.X."/>
        </authorList>
    </citation>
    <scope>NUCLEOTIDE SEQUENCE [LARGE SCALE GENOMIC DNA]</scope>
    <source>
        <strain evidence="2 3">Foug A</strain>
    </source>
</reference>
<dbReference type="AlphaFoldDB" id="A0A0C3AKP1"/>
<dbReference type="CDD" id="cd02440">
    <property type="entry name" value="AdoMet_MTases"/>
    <property type="match status" value="1"/>
</dbReference>
<dbReference type="EMBL" id="KN822022">
    <property type="protein sequence ID" value="KIM65517.1"/>
    <property type="molecule type" value="Genomic_DNA"/>
</dbReference>
<dbReference type="Gene3D" id="3.40.50.150">
    <property type="entry name" value="Vaccinia Virus protein VP39"/>
    <property type="match status" value="1"/>
</dbReference>
<feature type="domain" description="Rhodanese" evidence="1">
    <location>
        <begin position="253"/>
        <end position="351"/>
    </location>
</feature>
<evidence type="ECO:0000313" key="2">
    <source>
        <dbReference type="EMBL" id="KIM65517.1"/>
    </source>
</evidence>
<dbReference type="Gene3D" id="3.40.250.10">
    <property type="entry name" value="Rhodanese-like domain"/>
    <property type="match status" value="1"/>
</dbReference>
<dbReference type="GO" id="GO:0005634">
    <property type="term" value="C:nucleus"/>
    <property type="evidence" value="ECO:0007669"/>
    <property type="project" value="TreeGrafter"/>
</dbReference>
<dbReference type="OrthoDB" id="8300214at2759"/>
<dbReference type="InParanoid" id="A0A0C3AKP1"/>
<dbReference type="SMART" id="SM00450">
    <property type="entry name" value="RHOD"/>
    <property type="match status" value="1"/>
</dbReference>
<dbReference type="PANTHER" id="PTHR10828:SF50">
    <property type="entry name" value="REDUCTASE (ARC2), PUTATIVE (AFU_ORTHOLOGUE AFUA_6G13400)-RELATED"/>
    <property type="match status" value="1"/>
</dbReference>
<accession>A0A0C3AKP1</accession>
<dbReference type="InterPro" id="IPR025714">
    <property type="entry name" value="Methyltranfer_dom"/>
</dbReference>
<dbReference type="Proteomes" id="UP000053989">
    <property type="component" value="Unassembled WGS sequence"/>
</dbReference>
<keyword evidence="3" id="KW-1185">Reference proteome</keyword>
<protein>
    <recommendedName>
        <fullName evidence="1">Rhodanese domain-containing protein</fullName>
    </recommendedName>
</protein>
<dbReference type="GO" id="GO:0008757">
    <property type="term" value="F:S-adenosylmethionine-dependent methyltransferase activity"/>
    <property type="evidence" value="ECO:0007669"/>
    <property type="project" value="InterPro"/>
</dbReference>
<dbReference type="SUPFAM" id="SSF52821">
    <property type="entry name" value="Rhodanese/Cell cycle control phosphatase"/>
    <property type="match status" value="1"/>
</dbReference>
<name>A0A0C3AKP1_9AGAM</name>